<dbReference type="InterPro" id="IPR000719">
    <property type="entry name" value="Prot_kinase_dom"/>
</dbReference>
<proteinExistence type="predicted"/>
<keyword evidence="2 4" id="KW-0853">WD repeat</keyword>
<comment type="subcellular location">
    <subcellularLocation>
        <location evidence="1">Cytoplasmic vesicle</location>
        <location evidence="1">Autophagosome</location>
    </subcellularLocation>
</comment>
<dbReference type="PROSITE" id="PS50219">
    <property type="entry name" value="CNH"/>
    <property type="match status" value="1"/>
</dbReference>
<dbReference type="PROSITE" id="PS50294">
    <property type="entry name" value="WD_REPEATS_REGION"/>
    <property type="match status" value="1"/>
</dbReference>
<accession>A0A3N0Z8N4</accession>
<organism evidence="8 9">
    <name type="scientific">Anabarilius grahami</name>
    <name type="common">Kanglang fish</name>
    <name type="synonym">Barilius grahami</name>
    <dbReference type="NCBI Taxonomy" id="495550"/>
    <lineage>
        <taxon>Eukaryota</taxon>
        <taxon>Metazoa</taxon>
        <taxon>Chordata</taxon>
        <taxon>Craniata</taxon>
        <taxon>Vertebrata</taxon>
        <taxon>Euteleostomi</taxon>
        <taxon>Actinopterygii</taxon>
        <taxon>Neopterygii</taxon>
        <taxon>Teleostei</taxon>
        <taxon>Ostariophysi</taxon>
        <taxon>Cypriniformes</taxon>
        <taxon>Xenocyprididae</taxon>
        <taxon>Xenocypridinae</taxon>
        <taxon>Xenocypridinae incertae sedis</taxon>
        <taxon>Anabarilius</taxon>
    </lineage>
</organism>
<dbReference type="EMBL" id="RJVU01006538">
    <property type="protein sequence ID" value="ROL54723.1"/>
    <property type="molecule type" value="Genomic_DNA"/>
</dbReference>
<evidence type="ECO:0000313" key="9">
    <source>
        <dbReference type="Proteomes" id="UP000281406"/>
    </source>
</evidence>
<dbReference type="Gene3D" id="1.10.510.10">
    <property type="entry name" value="Transferase(Phosphotransferase) domain 1"/>
    <property type="match status" value="1"/>
</dbReference>
<dbReference type="GO" id="GO:0005524">
    <property type="term" value="F:ATP binding"/>
    <property type="evidence" value="ECO:0007669"/>
    <property type="project" value="InterPro"/>
</dbReference>
<feature type="region of interest" description="Disordered" evidence="5">
    <location>
        <begin position="110"/>
        <end position="144"/>
    </location>
</feature>
<evidence type="ECO:0000259" key="6">
    <source>
        <dbReference type="PROSITE" id="PS50011"/>
    </source>
</evidence>
<feature type="region of interest" description="Disordered" evidence="5">
    <location>
        <begin position="177"/>
        <end position="284"/>
    </location>
</feature>
<feature type="compositionally biased region" description="Basic and acidic residues" evidence="5">
    <location>
        <begin position="1112"/>
        <end position="1126"/>
    </location>
</feature>
<keyword evidence="3" id="KW-0677">Repeat</keyword>
<feature type="region of interest" description="Disordered" evidence="5">
    <location>
        <begin position="1112"/>
        <end position="1144"/>
    </location>
</feature>
<dbReference type="Pfam" id="PF00780">
    <property type="entry name" value="CNH"/>
    <property type="match status" value="1"/>
</dbReference>
<evidence type="ECO:0000313" key="8">
    <source>
        <dbReference type="EMBL" id="ROL54723.1"/>
    </source>
</evidence>
<dbReference type="AlphaFoldDB" id="A0A3N0Z8N4"/>
<dbReference type="Proteomes" id="UP000281406">
    <property type="component" value="Unassembled WGS sequence"/>
</dbReference>
<reference evidence="8 9" key="1">
    <citation type="submission" date="2018-10" db="EMBL/GenBank/DDBJ databases">
        <title>Genome assembly for a Yunnan-Guizhou Plateau 3E fish, Anabarilius grahami (Regan), and its evolutionary and genetic applications.</title>
        <authorList>
            <person name="Jiang W."/>
        </authorList>
    </citation>
    <scope>NUCLEOTIDE SEQUENCE [LARGE SCALE GENOMIC DNA]</scope>
    <source>
        <strain evidence="8">AG-KIZ</strain>
        <tissue evidence="8">Muscle</tissue>
    </source>
</reference>
<dbReference type="PROSITE" id="PS50082">
    <property type="entry name" value="WD_REPEATS_2"/>
    <property type="match status" value="1"/>
</dbReference>
<dbReference type="InterPro" id="IPR036322">
    <property type="entry name" value="WD40_repeat_dom_sf"/>
</dbReference>
<feature type="compositionally biased region" description="Low complexity" evidence="5">
    <location>
        <begin position="240"/>
        <end position="259"/>
    </location>
</feature>
<dbReference type="PANTHER" id="PTHR14107:SF15">
    <property type="entry name" value="DYSTROPHIA MYOTONICA WD REPEAT-CONTAINING PROTEIN"/>
    <property type="match status" value="1"/>
</dbReference>
<feature type="domain" description="Protein kinase" evidence="6">
    <location>
        <begin position="1"/>
        <end position="100"/>
    </location>
</feature>
<dbReference type="SUPFAM" id="SSF50978">
    <property type="entry name" value="WD40 repeat-like"/>
    <property type="match status" value="1"/>
</dbReference>
<evidence type="ECO:0000256" key="5">
    <source>
        <dbReference type="SAM" id="MobiDB-lite"/>
    </source>
</evidence>
<comment type="caution">
    <text evidence="8">The sequence shown here is derived from an EMBL/GenBank/DDBJ whole genome shotgun (WGS) entry which is preliminary data.</text>
</comment>
<dbReference type="InterPro" id="IPR001180">
    <property type="entry name" value="CNH_dom"/>
</dbReference>
<evidence type="ECO:0000256" key="4">
    <source>
        <dbReference type="PROSITE-ProRule" id="PRU00221"/>
    </source>
</evidence>
<feature type="compositionally biased region" description="Gly residues" evidence="5">
    <location>
        <begin position="1083"/>
        <end position="1096"/>
    </location>
</feature>
<dbReference type="InterPro" id="IPR051362">
    <property type="entry name" value="WD_repeat_creC_regulators"/>
</dbReference>
<name>A0A3N0Z8N4_ANAGA</name>
<dbReference type="PANTHER" id="PTHR14107">
    <property type="entry name" value="WD REPEAT PROTEIN"/>
    <property type="match status" value="1"/>
</dbReference>
<dbReference type="SMART" id="SM00036">
    <property type="entry name" value="CNH"/>
    <property type="match status" value="1"/>
</dbReference>
<gene>
    <name evidence="8" type="ORF">DPX16_1609</name>
</gene>
<evidence type="ECO:0000256" key="3">
    <source>
        <dbReference type="ARBA" id="ARBA00022737"/>
    </source>
</evidence>
<dbReference type="GO" id="GO:0004672">
    <property type="term" value="F:protein kinase activity"/>
    <property type="evidence" value="ECO:0007669"/>
    <property type="project" value="InterPro"/>
</dbReference>
<evidence type="ECO:0000256" key="2">
    <source>
        <dbReference type="ARBA" id="ARBA00022574"/>
    </source>
</evidence>
<feature type="compositionally biased region" description="Basic residues" evidence="5">
    <location>
        <begin position="229"/>
        <end position="239"/>
    </location>
</feature>
<sequence length="1231" mass="135237">MAPEVAAVEIKGGYNELCDIWSVGITAIELAELQPPMFDVHPLRVLFLMSKSGYQPPKLKDKSKWSTMFYSFVKSMLIRNPKKRPSAKKMLTVIVPHSLRRIHSINRHNRAERTNSDISLEQIYTQRPVADKRESPEATLRTTGRRWTNPVLTYSKQSIRDESVDTDDDYDDVEISTLQYSDEVPPPLPPKPKHRTSSEESMTAEEDHSKALFVSVPSPLFRTSSGTHTRPRPVPRPRSVRSVNSDPSSFSSFHTDPPAELQPPELPPKKDRRRRQAPQDPVECVSPVVKKPPIVFRKVFHGCPLKLTCSTSWEHPVTKDLHLIFGADEGIFTLNLNGSETTMELLFPGKCVWVYTIGNVLMSVSGKSSQLHSHSLKELYEQTRREHRIVALPTHRLLPRKFAISTKIPDTKGCRTCSVAHNAQNGCVFLCCALESSVVLLQWYEPMHKFMLIKQFDFPLPTPLRVFEMLVVPDQEYPQVYIRVSRGASPSHPVHLDYIDLNSNTSWFTDTGLESRGADRVQLHQMDGDTLLVLIDNSVHTVALDGSAKSHRLQPSDVTFKSEARRFLCGAFGLKMAADGGALKDINEIKSQFRTREGFYKLLTLSDSQQRAGLPRGPSAGVTVGPGAGTGSIPGGGAGVGLVQGPGSAAAANSSPGFLPPVRVSMVKLKPEDPSEDSERVCFNIGRELYFYTYTNIKKAVDLSKPIDKRIYKGTQPTCHDFNQYSATADSVALIVGFSAGQVQYLDPIKKETSKLFNEERLIDKSKVTCLKWLPKSENLFLASHASGHLYLYNVEHPCGTTAPQYCLLRQGEGFSVYSCKTKTPRNPLLRWVVGEGGLNEFAFSPDGVHVACVGQDGCLRVFHFDSMELQGVMKSYFGGLLCVSWSPDGKYLATGGEDDLVTVWSFAESRVVARGHGHKSWVNVVAFDPFTTNLEDDEPMELSGSEEDLQQGALHFGRVRTSSTLSRLSRHSSKGGASSVSYRFGSVGQDTQFCLWDLTDDVLYPRLPLSRALTNTFGPTVPASTALNSTSGSSVVEGHHHPSHQTSTLPLPLPRSLSRSNSLPHPAVANTSKVQGATESGVTGGSSGSAGSGGGSAPFSIGRFATLSLQERKSDKSGVGGEKEHKRYHSLGNISKSNDKINVAPRSNRLDGAKVLGTTLCPRMNEVPLLEPLVCKKIAHERLTVLVFMNDCIITACQEGLICTWARPGKAHPSQPLSAQNGNSPSGTVV</sequence>
<feature type="domain" description="CNH" evidence="7">
    <location>
        <begin position="304"/>
        <end position="618"/>
    </location>
</feature>
<dbReference type="InterPro" id="IPR015943">
    <property type="entry name" value="WD40/YVTN_repeat-like_dom_sf"/>
</dbReference>
<feature type="compositionally biased region" description="Polar residues" evidence="5">
    <location>
        <begin position="116"/>
        <end position="125"/>
    </location>
</feature>
<dbReference type="Gene3D" id="2.130.10.10">
    <property type="entry name" value="YVTN repeat-like/Quinoprotein amine dehydrogenase"/>
    <property type="match status" value="2"/>
</dbReference>
<feature type="region of interest" description="Disordered" evidence="5">
    <location>
        <begin position="1018"/>
        <end position="1096"/>
    </location>
</feature>
<evidence type="ECO:0000256" key="1">
    <source>
        <dbReference type="ARBA" id="ARBA00004419"/>
    </source>
</evidence>
<dbReference type="OrthoDB" id="3367at2759"/>
<dbReference type="InterPro" id="IPR001680">
    <property type="entry name" value="WD40_rpt"/>
</dbReference>
<keyword evidence="9" id="KW-1185">Reference proteome</keyword>
<feature type="compositionally biased region" description="Polar residues" evidence="5">
    <location>
        <begin position="1018"/>
        <end position="1035"/>
    </location>
</feature>
<evidence type="ECO:0000259" key="7">
    <source>
        <dbReference type="PROSITE" id="PS50219"/>
    </source>
</evidence>
<feature type="repeat" description="WD" evidence="4">
    <location>
        <begin position="874"/>
        <end position="915"/>
    </location>
</feature>
<dbReference type="SMART" id="SM00320">
    <property type="entry name" value="WD40"/>
    <property type="match status" value="5"/>
</dbReference>
<feature type="compositionally biased region" description="Low complexity" evidence="5">
    <location>
        <begin position="1047"/>
        <end position="1067"/>
    </location>
</feature>
<dbReference type="Pfam" id="PF00400">
    <property type="entry name" value="WD40"/>
    <property type="match status" value="2"/>
</dbReference>
<dbReference type="SUPFAM" id="SSF56112">
    <property type="entry name" value="Protein kinase-like (PK-like)"/>
    <property type="match status" value="1"/>
</dbReference>
<dbReference type="Pfam" id="PF00069">
    <property type="entry name" value="Pkinase"/>
    <property type="match status" value="1"/>
</dbReference>
<dbReference type="PROSITE" id="PS50011">
    <property type="entry name" value="PROTEIN_KINASE_DOM"/>
    <property type="match status" value="1"/>
</dbReference>
<protein>
    <submittedName>
        <fullName evidence="8">WD repeat-containing protein 20</fullName>
    </submittedName>
</protein>
<dbReference type="InterPro" id="IPR011009">
    <property type="entry name" value="Kinase-like_dom_sf"/>
</dbReference>
<dbReference type="GO" id="GO:0005776">
    <property type="term" value="C:autophagosome"/>
    <property type="evidence" value="ECO:0007669"/>
    <property type="project" value="UniProtKB-SubCell"/>
</dbReference>